<evidence type="ECO:0000313" key="4">
    <source>
        <dbReference type="Proteomes" id="UP000029981"/>
    </source>
</evidence>
<accession>A0A0A0KWX7</accession>
<reference evidence="3 4" key="4">
    <citation type="journal article" date="2011" name="BMC Genomics">
        <title>RNA-Seq improves annotation of protein-coding genes in the cucumber genome.</title>
        <authorList>
            <person name="Li Z."/>
            <person name="Zhang Z."/>
            <person name="Yan P."/>
            <person name="Huang S."/>
            <person name="Fei Z."/>
            <person name="Lin K."/>
        </authorList>
    </citation>
    <scope>NUCLEOTIDE SEQUENCE [LARGE SCALE GENOMIC DNA]</scope>
    <source>
        <strain evidence="4">cv. 9930</strain>
    </source>
</reference>
<protein>
    <recommendedName>
        <fullName evidence="2">Lipoxygenase domain-containing protein</fullName>
    </recommendedName>
</protein>
<reference evidence="3 4" key="3">
    <citation type="journal article" date="2010" name="BMC Genomics">
        <title>Transcriptome sequencing and comparative analysis of cucumber flowers with different sex types.</title>
        <authorList>
            <person name="Guo S."/>
            <person name="Zheng Y."/>
            <person name="Joung J.G."/>
            <person name="Liu S."/>
            <person name="Zhang Z."/>
            <person name="Crasta O.R."/>
            <person name="Sobral B.W."/>
            <person name="Xu Y."/>
            <person name="Huang S."/>
            <person name="Fei Z."/>
        </authorList>
    </citation>
    <scope>NUCLEOTIDE SEQUENCE [LARGE SCALE GENOMIC DNA]</scope>
    <source>
        <strain evidence="4">cv. 9930</strain>
    </source>
</reference>
<dbReference type="Proteomes" id="UP000029981">
    <property type="component" value="Chromosome 4"/>
</dbReference>
<organism evidence="3 4">
    <name type="scientific">Cucumis sativus</name>
    <name type="common">Cucumber</name>
    <dbReference type="NCBI Taxonomy" id="3659"/>
    <lineage>
        <taxon>Eukaryota</taxon>
        <taxon>Viridiplantae</taxon>
        <taxon>Streptophyta</taxon>
        <taxon>Embryophyta</taxon>
        <taxon>Tracheophyta</taxon>
        <taxon>Spermatophyta</taxon>
        <taxon>Magnoliopsida</taxon>
        <taxon>eudicotyledons</taxon>
        <taxon>Gunneridae</taxon>
        <taxon>Pentapetalae</taxon>
        <taxon>rosids</taxon>
        <taxon>fabids</taxon>
        <taxon>Cucurbitales</taxon>
        <taxon>Cucurbitaceae</taxon>
        <taxon>Benincaseae</taxon>
        <taxon>Cucumis</taxon>
    </lineage>
</organism>
<dbReference type="PROSITE" id="PS51393">
    <property type="entry name" value="LIPOXYGENASE_3"/>
    <property type="match status" value="1"/>
</dbReference>
<dbReference type="SUPFAM" id="SSF48484">
    <property type="entry name" value="Lipoxigenase"/>
    <property type="match status" value="1"/>
</dbReference>
<keyword evidence="4" id="KW-1185">Reference proteome</keyword>
<dbReference type="STRING" id="3659.A0A0A0KWX7"/>
<dbReference type="Gramene" id="KGN54125">
    <property type="protein sequence ID" value="KGN54125"/>
    <property type="gene ID" value="Csa_4G286980"/>
</dbReference>
<dbReference type="InterPro" id="IPR036226">
    <property type="entry name" value="LipOase_C_sf"/>
</dbReference>
<feature type="domain" description="Lipoxygenase" evidence="2">
    <location>
        <begin position="1"/>
        <end position="91"/>
    </location>
</feature>
<dbReference type="GO" id="GO:0046872">
    <property type="term" value="F:metal ion binding"/>
    <property type="evidence" value="ECO:0007669"/>
    <property type="project" value="InterPro"/>
</dbReference>
<dbReference type="eggNOG" id="ENOG502QQSP">
    <property type="taxonomic scope" value="Eukaryota"/>
</dbReference>
<dbReference type="Pfam" id="PF00305">
    <property type="entry name" value="Lipoxygenase"/>
    <property type="match status" value="1"/>
</dbReference>
<gene>
    <name evidence="3" type="ORF">Csa_4G286980</name>
</gene>
<dbReference type="AlphaFoldDB" id="A0A0A0KWX7"/>
<evidence type="ECO:0000256" key="1">
    <source>
        <dbReference type="SAM" id="MobiDB-lite"/>
    </source>
</evidence>
<evidence type="ECO:0000313" key="3">
    <source>
        <dbReference type="EMBL" id="KGN54125.1"/>
    </source>
</evidence>
<dbReference type="Gene3D" id="4.10.372.10">
    <property type="entry name" value="Lipoxygenase-1, Domain 3"/>
    <property type="match status" value="1"/>
</dbReference>
<name>A0A0A0KWX7_CUCSA</name>
<feature type="compositionally biased region" description="Polar residues" evidence="1">
    <location>
        <begin position="28"/>
        <end position="46"/>
    </location>
</feature>
<reference evidence="3 4" key="1">
    <citation type="journal article" date="2009" name="Nat. Genet.">
        <title>The genome of the cucumber, Cucumis sativus L.</title>
        <authorList>
            <person name="Huang S."/>
            <person name="Li R."/>
            <person name="Zhang Z."/>
            <person name="Li L."/>
            <person name="Gu X."/>
            <person name="Fan W."/>
            <person name="Lucas W.J."/>
            <person name="Wang X."/>
            <person name="Xie B."/>
            <person name="Ni P."/>
            <person name="Ren Y."/>
            <person name="Zhu H."/>
            <person name="Li J."/>
            <person name="Lin K."/>
            <person name="Jin W."/>
            <person name="Fei Z."/>
            <person name="Li G."/>
            <person name="Staub J."/>
            <person name="Kilian A."/>
            <person name="van der Vossen E.A."/>
            <person name="Wu Y."/>
            <person name="Guo J."/>
            <person name="He J."/>
            <person name="Jia Z."/>
            <person name="Ren Y."/>
            <person name="Tian G."/>
            <person name="Lu Y."/>
            <person name="Ruan J."/>
            <person name="Qian W."/>
            <person name="Wang M."/>
            <person name="Huang Q."/>
            <person name="Li B."/>
            <person name="Xuan Z."/>
            <person name="Cao J."/>
            <person name="Asan"/>
            <person name="Wu Z."/>
            <person name="Zhang J."/>
            <person name="Cai Q."/>
            <person name="Bai Y."/>
            <person name="Zhao B."/>
            <person name="Han Y."/>
            <person name="Li Y."/>
            <person name="Li X."/>
            <person name="Wang S."/>
            <person name="Shi Q."/>
            <person name="Liu S."/>
            <person name="Cho W.K."/>
            <person name="Kim J.Y."/>
            <person name="Xu Y."/>
            <person name="Heller-Uszynska K."/>
            <person name="Miao H."/>
            <person name="Cheng Z."/>
            <person name="Zhang S."/>
            <person name="Wu J."/>
            <person name="Yang Y."/>
            <person name="Kang H."/>
            <person name="Li M."/>
            <person name="Liang H."/>
            <person name="Ren X."/>
            <person name="Shi Z."/>
            <person name="Wen M."/>
            <person name="Jian M."/>
            <person name="Yang H."/>
            <person name="Zhang G."/>
            <person name="Yang Z."/>
            <person name="Chen R."/>
            <person name="Liu S."/>
            <person name="Li J."/>
            <person name="Ma L."/>
            <person name="Liu H."/>
            <person name="Zhou Y."/>
            <person name="Zhao J."/>
            <person name="Fang X."/>
            <person name="Li G."/>
            <person name="Fang L."/>
            <person name="Li Y."/>
            <person name="Liu D."/>
            <person name="Zheng H."/>
            <person name="Zhang Y."/>
            <person name="Qin N."/>
            <person name="Li Z."/>
            <person name="Yang G."/>
            <person name="Yang S."/>
            <person name="Bolund L."/>
            <person name="Kristiansen K."/>
            <person name="Zheng H."/>
            <person name="Li S."/>
            <person name="Zhang X."/>
            <person name="Yang H."/>
            <person name="Wang J."/>
            <person name="Sun R."/>
            <person name="Zhang B."/>
            <person name="Jiang S."/>
            <person name="Wang J."/>
            <person name="Du Y."/>
            <person name="Li S."/>
        </authorList>
    </citation>
    <scope>NUCLEOTIDE SEQUENCE [LARGE SCALE GENOMIC DNA]</scope>
    <source>
        <strain evidence="4">cv. 9930</strain>
    </source>
</reference>
<proteinExistence type="predicted"/>
<dbReference type="EMBL" id="CM002925">
    <property type="protein sequence ID" value="KGN54125.1"/>
    <property type="molecule type" value="Genomic_DNA"/>
</dbReference>
<dbReference type="InterPro" id="IPR027433">
    <property type="entry name" value="Lipoxygenase_dom_3"/>
</dbReference>
<evidence type="ECO:0000259" key="2">
    <source>
        <dbReference type="PROSITE" id="PS51393"/>
    </source>
</evidence>
<dbReference type="GO" id="GO:0016702">
    <property type="term" value="F:oxidoreductase activity, acting on single donors with incorporation of molecular oxygen, incorporation of two atoms of oxygen"/>
    <property type="evidence" value="ECO:0007669"/>
    <property type="project" value="InterPro"/>
</dbReference>
<sequence>MFRDGIEIPPSSHDILKFNIIATLNSSNDQPAPPSVDQSNIIQPDSTKLRFPPPESLKRDKFLWLSDGEFARQTLAGLNPYCIQLVKVSDD</sequence>
<dbReference type="InterPro" id="IPR013819">
    <property type="entry name" value="LipOase_C"/>
</dbReference>
<feature type="region of interest" description="Disordered" evidence="1">
    <location>
        <begin position="28"/>
        <end position="50"/>
    </location>
</feature>
<reference evidence="3 4" key="2">
    <citation type="journal article" date="2009" name="PLoS ONE">
        <title>An integrated genetic and cytogenetic map of the cucumber genome.</title>
        <authorList>
            <person name="Ren Y."/>
            <person name="Zhang Z."/>
            <person name="Liu J."/>
            <person name="Staub J.E."/>
            <person name="Han Y."/>
            <person name="Cheng Z."/>
            <person name="Li X."/>
            <person name="Lu J."/>
            <person name="Miao H."/>
            <person name="Kang H."/>
            <person name="Xie B."/>
            <person name="Gu X."/>
            <person name="Wang X."/>
            <person name="Du Y."/>
            <person name="Jin W."/>
            <person name="Huang S."/>
        </authorList>
    </citation>
    <scope>NUCLEOTIDE SEQUENCE [LARGE SCALE GENOMIC DNA]</scope>
    <source>
        <strain evidence="4">cv. 9930</strain>
    </source>
</reference>